<dbReference type="PANTHER" id="PTHR43744:SF9">
    <property type="entry name" value="POLYGALACTURONAN_RHAMNOGALACTURONAN TRANSPORT SYSTEM PERMEASE PROTEIN YTCP"/>
    <property type="match status" value="1"/>
</dbReference>
<feature type="transmembrane region" description="Helical" evidence="7">
    <location>
        <begin position="190"/>
        <end position="215"/>
    </location>
</feature>
<feature type="transmembrane region" description="Helical" evidence="7">
    <location>
        <begin position="271"/>
        <end position="291"/>
    </location>
</feature>
<proteinExistence type="inferred from homology"/>
<feature type="transmembrane region" description="Helical" evidence="7">
    <location>
        <begin position="115"/>
        <end position="136"/>
    </location>
</feature>
<comment type="similarity">
    <text evidence="7">Belongs to the binding-protein-dependent transport system permease family.</text>
</comment>
<keyword evidence="3" id="KW-1003">Cell membrane</keyword>
<keyword evidence="2 7" id="KW-0813">Transport</keyword>
<keyword evidence="10" id="KW-1185">Reference proteome</keyword>
<evidence type="ECO:0000259" key="8">
    <source>
        <dbReference type="PROSITE" id="PS50928"/>
    </source>
</evidence>
<evidence type="ECO:0000313" key="9">
    <source>
        <dbReference type="EMBL" id="MFM1524573.1"/>
    </source>
</evidence>
<feature type="transmembrane region" description="Helical" evidence="7">
    <location>
        <begin position="20"/>
        <end position="39"/>
    </location>
</feature>
<accession>A0ABW9F6G0</accession>
<keyword evidence="6 7" id="KW-0472">Membrane</keyword>
<dbReference type="PANTHER" id="PTHR43744">
    <property type="entry name" value="ABC TRANSPORTER PERMEASE PROTEIN MG189-RELATED-RELATED"/>
    <property type="match status" value="1"/>
</dbReference>
<feature type="domain" description="ABC transmembrane type-1" evidence="8">
    <location>
        <begin position="80"/>
        <end position="285"/>
    </location>
</feature>
<dbReference type="InterPro" id="IPR000515">
    <property type="entry name" value="MetI-like"/>
</dbReference>
<dbReference type="InterPro" id="IPR035906">
    <property type="entry name" value="MetI-like_sf"/>
</dbReference>
<keyword evidence="4 7" id="KW-0812">Transmembrane</keyword>
<protein>
    <submittedName>
        <fullName evidence="9">Carbohydrate ABC transporter permease</fullName>
    </submittedName>
</protein>
<name>A0ABW9F6G0_9FIRM</name>
<feature type="transmembrane region" description="Helical" evidence="7">
    <location>
        <begin position="148"/>
        <end position="168"/>
    </location>
</feature>
<reference evidence="9 10" key="1">
    <citation type="journal article" date="2024" name="Front. Microbiol.">
        <title>Pangenomic and biochemical analyses of Helcococcus ovis reveal widespread tetracycline resistance and a novel bacterial species, Helcococcus bovis.</title>
        <authorList>
            <person name="Cunha F."/>
            <person name="Zhai Y."/>
            <person name="Casaro S."/>
            <person name="Jones K.L."/>
            <person name="Hernandez M."/>
            <person name="Bisinotto R.S."/>
            <person name="Kariyawasam S."/>
            <person name="Brown M.B."/>
            <person name="Phillips A."/>
            <person name="Jeong K.C."/>
            <person name="Galvao K.N."/>
        </authorList>
    </citation>
    <scope>NUCLEOTIDE SEQUENCE [LARGE SCALE GENOMIC DNA]</scope>
    <source>
        <strain evidence="9 10">KG197</strain>
    </source>
</reference>
<evidence type="ECO:0000313" key="10">
    <source>
        <dbReference type="Proteomes" id="UP001629536"/>
    </source>
</evidence>
<dbReference type="PROSITE" id="PS50928">
    <property type="entry name" value="ABC_TM1"/>
    <property type="match status" value="1"/>
</dbReference>
<dbReference type="EMBL" id="JBFNFH010000004">
    <property type="protein sequence ID" value="MFM1524573.1"/>
    <property type="molecule type" value="Genomic_DNA"/>
</dbReference>
<dbReference type="SUPFAM" id="SSF161098">
    <property type="entry name" value="MetI-like"/>
    <property type="match status" value="1"/>
</dbReference>
<keyword evidence="5 7" id="KW-1133">Transmembrane helix</keyword>
<dbReference type="RefSeq" id="WP_408104534.1">
    <property type="nucleotide sequence ID" value="NZ_JBFNFH010000004.1"/>
</dbReference>
<evidence type="ECO:0000256" key="4">
    <source>
        <dbReference type="ARBA" id="ARBA00022692"/>
    </source>
</evidence>
<evidence type="ECO:0000256" key="2">
    <source>
        <dbReference type="ARBA" id="ARBA00022448"/>
    </source>
</evidence>
<evidence type="ECO:0000256" key="5">
    <source>
        <dbReference type="ARBA" id="ARBA00022989"/>
    </source>
</evidence>
<comment type="caution">
    <text evidence="9">The sequence shown here is derived from an EMBL/GenBank/DDBJ whole genome shotgun (WGS) entry which is preliminary data.</text>
</comment>
<dbReference type="CDD" id="cd06261">
    <property type="entry name" value="TM_PBP2"/>
    <property type="match status" value="1"/>
</dbReference>
<evidence type="ECO:0000256" key="7">
    <source>
        <dbReference type="RuleBase" id="RU363032"/>
    </source>
</evidence>
<gene>
    <name evidence="9" type="ORF">ABGF40_02695</name>
</gene>
<evidence type="ECO:0000256" key="6">
    <source>
        <dbReference type="ARBA" id="ARBA00023136"/>
    </source>
</evidence>
<organism evidence="9 10">
    <name type="scientific">Helcococcus bovis</name>
    <dbReference type="NCBI Taxonomy" id="3153252"/>
    <lineage>
        <taxon>Bacteria</taxon>
        <taxon>Bacillati</taxon>
        <taxon>Bacillota</taxon>
        <taxon>Tissierellia</taxon>
        <taxon>Tissierellales</taxon>
        <taxon>Peptoniphilaceae</taxon>
        <taxon>Helcococcus</taxon>
    </lineage>
</organism>
<comment type="subcellular location">
    <subcellularLocation>
        <location evidence="1 7">Cell membrane</location>
        <topology evidence="1 7">Multi-pass membrane protein</topology>
    </subcellularLocation>
</comment>
<evidence type="ECO:0000256" key="3">
    <source>
        <dbReference type="ARBA" id="ARBA00022475"/>
    </source>
</evidence>
<evidence type="ECO:0000256" key="1">
    <source>
        <dbReference type="ARBA" id="ARBA00004651"/>
    </source>
</evidence>
<dbReference type="Pfam" id="PF00528">
    <property type="entry name" value="BPD_transp_1"/>
    <property type="match status" value="1"/>
</dbReference>
<sequence>MAKKKLKSSIAISGGTNIIFNILLFVIAATCIFPLLYVFSVSLSTKESIAQYGYQIIPKEITLASYQQILGNGSSILNAFKNSVILTIVGTLTGSFTIITYAYAMSRNDFLYRKFFNTVAFIPMLFGGGMVANYIVMVNVLGLKNTPFALLLPLLFNTFYLVIMRTFFQTSVPFALIEAAMVDGANEFDIFFKIVLPISLPGIATIALFLTLGYWNDWFNAMLYLDDTFSPYATLQYMLIQIQRTIEVVILKGDKMGSVAKEALQSLPTDGIRMAIVIVTTFPIALSYPFFQRYFVQGLTLGAVKE</sequence>
<dbReference type="Proteomes" id="UP001629536">
    <property type="component" value="Unassembled WGS sequence"/>
</dbReference>
<feature type="transmembrane region" description="Helical" evidence="7">
    <location>
        <begin position="84"/>
        <end position="103"/>
    </location>
</feature>
<dbReference type="Gene3D" id="1.10.3720.10">
    <property type="entry name" value="MetI-like"/>
    <property type="match status" value="1"/>
</dbReference>